<feature type="domain" description="PAS fold-4" evidence="1">
    <location>
        <begin position="18"/>
        <end position="136"/>
    </location>
</feature>
<gene>
    <name evidence="2" type="ORF">IEZ26_13725</name>
</gene>
<accession>A0ABR8NDM1</accession>
<sequence length="205" mass="22133">MGLAHAAIDGIADSLAFRASAAPYLLLDVDLQIRAANAAYQRATDHAGSEMVGEAMFDVFPDNPRTPEVRGVQLLGESFERALSTGRADRMGLQRYDVIAGGGDGFVHKTWLPINSVIRDQGGQIVGLLHHVEDVTHLMTATALELDLLAPHDGARPRALAGTPSQVAAIREDLRERRARGSRAVQDSHRALERMSQRIAIDPGT</sequence>
<name>A0ABR8NDM1_9ACTN</name>
<dbReference type="InterPro" id="IPR013656">
    <property type="entry name" value="PAS_4"/>
</dbReference>
<evidence type="ECO:0000259" key="1">
    <source>
        <dbReference type="Pfam" id="PF08448"/>
    </source>
</evidence>
<proteinExistence type="predicted"/>
<dbReference type="SUPFAM" id="SSF55785">
    <property type="entry name" value="PYP-like sensor domain (PAS domain)"/>
    <property type="match status" value="1"/>
</dbReference>
<reference evidence="2 3" key="1">
    <citation type="submission" date="2020-09" db="EMBL/GenBank/DDBJ databases">
        <title>novel species in genus Nocardioides.</title>
        <authorList>
            <person name="Zhang G."/>
        </authorList>
    </citation>
    <scope>NUCLEOTIDE SEQUENCE [LARGE SCALE GENOMIC DNA]</scope>
    <source>
        <strain evidence="2 3">KCTC 39551</strain>
    </source>
</reference>
<keyword evidence="3" id="KW-1185">Reference proteome</keyword>
<protein>
    <submittedName>
        <fullName evidence="2">PAS domain-containing protein</fullName>
    </submittedName>
</protein>
<dbReference type="Pfam" id="PF08448">
    <property type="entry name" value="PAS_4"/>
    <property type="match status" value="1"/>
</dbReference>
<dbReference type="RefSeq" id="WP_191195572.1">
    <property type="nucleotide sequence ID" value="NZ_JACXYZ010000002.1"/>
</dbReference>
<evidence type="ECO:0000313" key="2">
    <source>
        <dbReference type="EMBL" id="MBD3925687.1"/>
    </source>
</evidence>
<comment type="caution">
    <text evidence="2">The sequence shown here is derived from an EMBL/GenBank/DDBJ whole genome shotgun (WGS) entry which is preliminary data.</text>
</comment>
<dbReference type="EMBL" id="JACXYZ010000002">
    <property type="protein sequence ID" value="MBD3925687.1"/>
    <property type="molecule type" value="Genomic_DNA"/>
</dbReference>
<dbReference type="Proteomes" id="UP000618818">
    <property type="component" value="Unassembled WGS sequence"/>
</dbReference>
<dbReference type="Gene3D" id="3.30.450.20">
    <property type="entry name" value="PAS domain"/>
    <property type="match status" value="1"/>
</dbReference>
<organism evidence="2 3">
    <name type="scientific">Nocardioides cavernae</name>
    <dbReference type="NCBI Taxonomy" id="1921566"/>
    <lineage>
        <taxon>Bacteria</taxon>
        <taxon>Bacillati</taxon>
        <taxon>Actinomycetota</taxon>
        <taxon>Actinomycetes</taxon>
        <taxon>Propionibacteriales</taxon>
        <taxon>Nocardioidaceae</taxon>
        <taxon>Nocardioides</taxon>
    </lineage>
</organism>
<evidence type="ECO:0000313" key="3">
    <source>
        <dbReference type="Proteomes" id="UP000618818"/>
    </source>
</evidence>
<dbReference type="InterPro" id="IPR035965">
    <property type="entry name" value="PAS-like_dom_sf"/>
</dbReference>